<dbReference type="GO" id="GO:0008652">
    <property type="term" value="P:amino acid biosynthetic process"/>
    <property type="evidence" value="ECO:0007669"/>
    <property type="project" value="UniProtKB-KW"/>
</dbReference>
<dbReference type="PANTHER" id="PTHR42789:SF1">
    <property type="entry name" value="D-ISOMER SPECIFIC 2-HYDROXYACID DEHYDROGENASE FAMILY PROTEIN (AFU_ORTHOLOGUE AFUA_6G10090)"/>
    <property type="match status" value="1"/>
</dbReference>
<evidence type="ECO:0000256" key="3">
    <source>
        <dbReference type="ARBA" id="ARBA00023002"/>
    </source>
</evidence>
<dbReference type="SUPFAM" id="SSF52283">
    <property type="entry name" value="Formate/glycerate dehydrogenase catalytic domain-like"/>
    <property type="match status" value="1"/>
</dbReference>
<dbReference type="SUPFAM" id="SSF51735">
    <property type="entry name" value="NAD(P)-binding Rossmann-fold domains"/>
    <property type="match status" value="1"/>
</dbReference>
<dbReference type="EMBL" id="FNGH01000013">
    <property type="protein sequence ID" value="SDM45285.1"/>
    <property type="molecule type" value="Genomic_DNA"/>
</dbReference>
<evidence type="ECO:0000313" key="8">
    <source>
        <dbReference type="EMBL" id="SDM45285.1"/>
    </source>
</evidence>
<dbReference type="InterPro" id="IPR006140">
    <property type="entry name" value="D-isomer_DH_NAD-bd"/>
</dbReference>
<dbReference type="InterPro" id="IPR029753">
    <property type="entry name" value="D-isomer_DH_CS"/>
</dbReference>
<dbReference type="AlphaFoldDB" id="A0A1G9TDP7"/>
<dbReference type="RefSeq" id="WP_089659551.1">
    <property type="nucleotide sequence ID" value="NZ_FNGH01000013.1"/>
</dbReference>
<evidence type="ECO:0000256" key="1">
    <source>
        <dbReference type="ARBA" id="ARBA00005854"/>
    </source>
</evidence>
<organism evidence="8 9">
    <name type="scientific">Franzmannia pantelleriensis</name>
    <dbReference type="NCBI Taxonomy" id="48727"/>
    <lineage>
        <taxon>Bacteria</taxon>
        <taxon>Pseudomonadati</taxon>
        <taxon>Pseudomonadota</taxon>
        <taxon>Gammaproteobacteria</taxon>
        <taxon>Oceanospirillales</taxon>
        <taxon>Halomonadaceae</taxon>
        <taxon>Franzmannia</taxon>
    </lineage>
</organism>
<keyword evidence="4" id="KW-0520">NAD</keyword>
<dbReference type="PROSITE" id="PS00065">
    <property type="entry name" value="D_2_HYDROXYACID_DH_1"/>
    <property type="match status" value="1"/>
</dbReference>
<evidence type="ECO:0000259" key="6">
    <source>
        <dbReference type="Pfam" id="PF00389"/>
    </source>
</evidence>
<dbReference type="PANTHER" id="PTHR42789">
    <property type="entry name" value="D-ISOMER SPECIFIC 2-HYDROXYACID DEHYDROGENASE FAMILY PROTEIN (AFU_ORTHOLOGUE AFUA_6G10090)"/>
    <property type="match status" value="1"/>
</dbReference>
<dbReference type="InterPro" id="IPR029752">
    <property type="entry name" value="D-isomer_DH_CS1"/>
</dbReference>
<feature type="domain" description="D-isomer specific 2-hydroxyacid dehydrogenase NAD-binding" evidence="7">
    <location>
        <begin position="108"/>
        <end position="287"/>
    </location>
</feature>
<dbReference type="InterPro" id="IPR006139">
    <property type="entry name" value="D-isomer_2_OHA_DH_cat_dom"/>
</dbReference>
<name>A0A1G9TDP7_9GAMM</name>
<dbReference type="STRING" id="48727.SAMN05192555_11378"/>
<dbReference type="Pfam" id="PF02826">
    <property type="entry name" value="2-Hacid_dh_C"/>
    <property type="match status" value="1"/>
</dbReference>
<gene>
    <name evidence="8" type="ORF">SAMN05192555_11378</name>
</gene>
<evidence type="ECO:0000256" key="2">
    <source>
        <dbReference type="ARBA" id="ARBA00022605"/>
    </source>
</evidence>
<reference evidence="9" key="1">
    <citation type="submission" date="2016-10" db="EMBL/GenBank/DDBJ databases">
        <authorList>
            <person name="Varghese N."/>
            <person name="Submissions S."/>
        </authorList>
    </citation>
    <scope>NUCLEOTIDE SEQUENCE [LARGE SCALE GENOMIC DNA]</scope>
    <source>
        <strain evidence="9">AAP</strain>
    </source>
</reference>
<evidence type="ECO:0000256" key="5">
    <source>
        <dbReference type="RuleBase" id="RU003719"/>
    </source>
</evidence>
<accession>A0A1G9TDP7</accession>
<dbReference type="InterPro" id="IPR036291">
    <property type="entry name" value="NAD(P)-bd_dom_sf"/>
</dbReference>
<dbReference type="Pfam" id="PF00389">
    <property type="entry name" value="2-Hacid_dh"/>
    <property type="match status" value="1"/>
</dbReference>
<dbReference type="GO" id="GO:0051287">
    <property type="term" value="F:NAD binding"/>
    <property type="evidence" value="ECO:0007669"/>
    <property type="project" value="InterPro"/>
</dbReference>
<dbReference type="CDD" id="cd12169">
    <property type="entry name" value="PGDH_like_1"/>
    <property type="match status" value="1"/>
</dbReference>
<dbReference type="GO" id="GO:0016616">
    <property type="term" value="F:oxidoreductase activity, acting on the CH-OH group of donors, NAD or NADP as acceptor"/>
    <property type="evidence" value="ECO:0007669"/>
    <property type="project" value="InterPro"/>
</dbReference>
<proteinExistence type="inferred from homology"/>
<dbReference type="OrthoDB" id="9805416at2"/>
<keyword evidence="9" id="KW-1185">Reference proteome</keyword>
<feature type="domain" description="D-isomer specific 2-hydroxyacid dehydrogenase catalytic" evidence="6">
    <location>
        <begin position="4"/>
        <end position="315"/>
    </location>
</feature>
<protein>
    <submittedName>
        <fullName evidence="8">Lactate dehydrogenase</fullName>
    </submittedName>
</protein>
<dbReference type="FunFam" id="3.40.50.720:FF:000203">
    <property type="entry name" value="D-3-phosphoglycerate dehydrogenase (SerA)"/>
    <property type="match status" value="1"/>
</dbReference>
<evidence type="ECO:0000259" key="7">
    <source>
        <dbReference type="Pfam" id="PF02826"/>
    </source>
</evidence>
<keyword evidence="2" id="KW-0028">Amino-acid biosynthesis</keyword>
<evidence type="ECO:0000256" key="4">
    <source>
        <dbReference type="ARBA" id="ARBA00023027"/>
    </source>
</evidence>
<dbReference type="Gene3D" id="3.40.50.720">
    <property type="entry name" value="NAD(P)-binding Rossmann-like Domain"/>
    <property type="match status" value="2"/>
</dbReference>
<dbReference type="InterPro" id="IPR050857">
    <property type="entry name" value="D-2-hydroxyacid_DH"/>
</dbReference>
<evidence type="ECO:0000313" key="9">
    <source>
        <dbReference type="Proteomes" id="UP000199107"/>
    </source>
</evidence>
<dbReference type="Proteomes" id="UP000199107">
    <property type="component" value="Unassembled WGS sequence"/>
</dbReference>
<dbReference type="PROSITE" id="PS00671">
    <property type="entry name" value="D_2_HYDROXYACID_DH_3"/>
    <property type="match status" value="1"/>
</dbReference>
<sequence length="318" mass="34717">MKIAILDDYGNDALRLADWSGLDDIAVFHDTLTDHDALVERLSSFDVLCVMRERTPLPASLLERLPKLKLIVTSGSRNLSIDLDTAARQGITVCGTELRKTTTAELTLGLILASQRRIVVESNHLRNGQWQQGLGRDLAGLTLGIVGLGKVGQQVSALAKAFGMSVLAWSQNLTQALCDEHGVELAASLEDLLKASDIVSIHVVLSPRSQGLIGREALSLMQPTACLVNTSRGQIVDSQALVDALRSQTLGSAAIDVFDQEPLPDDDPLRDHELIDSGRLLLTPHLGYTSEQTFRLFYQQMVEDIHAWQQGEPIRELG</sequence>
<comment type="similarity">
    <text evidence="1 5">Belongs to the D-isomer specific 2-hydroxyacid dehydrogenase family.</text>
</comment>
<keyword evidence="3 5" id="KW-0560">Oxidoreductase</keyword>